<accession>A0A249XSL5</accession>
<dbReference type="Proteomes" id="UP000226037">
    <property type="component" value="Segment"/>
</dbReference>
<name>A0A249XSL5_9CAUD</name>
<protein>
    <submittedName>
        <fullName evidence="1">Uncharacterized protein</fullName>
    </submittedName>
</protein>
<dbReference type="EMBL" id="MF668280">
    <property type="protein sequence ID" value="ASZ74729.1"/>
    <property type="molecule type" value="Genomic_DNA"/>
</dbReference>
<sequence>MTNSLIEQDLKAVLAAADGNYVEQYEALVKAEDSKAVVATKSSRESRTARWKTALAKMDRKDIAVVNKTFQSFVRKLKAASPILTVEEPTRIALPEANELMGIWEDMIRIEDTAKATREQIKARVSGAMTAEFAEEGEEYPEQINASIDAPEYGKRFARQGCGRKDPELDEKKLAKLLGEDLWKRVSTEEVVVKRNVDISLLMAAAQNDPAILEKLRASLKVGEWKSPSFAVHTI</sequence>
<reference evidence="2" key="1">
    <citation type="submission" date="2017-08" db="EMBL/GenBank/DDBJ databases">
        <authorList>
            <person name="de Groot N.N."/>
        </authorList>
    </citation>
    <scope>NUCLEOTIDE SEQUENCE [LARGE SCALE GENOMIC DNA]</scope>
</reference>
<organism evidence="1 2">
    <name type="scientific">Mycobacterium phage Phabba</name>
    <dbReference type="NCBI Taxonomy" id="2027899"/>
    <lineage>
        <taxon>Viruses</taxon>
        <taxon>Duplodnaviria</taxon>
        <taxon>Heunggongvirae</taxon>
        <taxon>Uroviricota</taxon>
        <taxon>Caudoviricetes</taxon>
        <taxon>Ceeclamvirinae</taxon>
        <taxon>Myrnavirus</taxon>
        <taxon>Myrnavirus phabba</taxon>
        <taxon>Myranavirus phabba</taxon>
    </lineage>
</organism>
<keyword evidence="2" id="KW-1185">Reference proteome</keyword>
<gene>
    <name evidence="1" type="ORF">SEA_PHABBA_190</name>
</gene>
<evidence type="ECO:0000313" key="1">
    <source>
        <dbReference type="EMBL" id="ASZ74729.1"/>
    </source>
</evidence>
<evidence type="ECO:0000313" key="2">
    <source>
        <dbReference type="Proteomes" id="UP000226037"/>
    </source>
</evidence>
<dbReference type="InterPro" id="IPR055666">
    <property type="entry name" value="DUF7242"/>
</dbReference>
<proteinExistence type="predicted"/>
<dbReference type="Pfam" id="PF23890">
    <property type="entry name" value="DUF7242"/>
    <property type="match status" value="1"/>
</dbReference>